<evidence type="ECO:0000313" key="3">
    <source>
        <dbReference type="Proteomes" id="UP000472241"/>
    </source>
</evidence>
<keyword evidence="1" id="KW-0472">Membrane</keyword>
<dbReference type="InterPro" id="IPR020399">
    <property type="entry name" value="T-cell_rcpt-assoc_TM_adapter-1"/>
</dbReference>
<name>A0A667H975_LYNCA</name>
<evidence type="ECO:0000256" key="1">
    <source>
        <dbReference type="SAM" id="Phobius"/>
    </source>
</evidence>
<dbReference type="GO" id="GO:0050862">
    <property type="term" value="P:positive regulation of T cell receptor signaling pathway"/>
    <property type="evidence" value="ECO:0007669"/>
    <property type="project" value="TreeGrafter"/>
</dbReference>
<sequence>MPENPGCHYYVWVILAFLGLALIVSLIFNISHYVEKQRQGKMYRCTEDYIPREDEYYIEDTPIYGNLDDVVPEPVDENCYEQMKARPERSANELQKATAPAQTTEEAQVFYSFMDHNSEGKRRKPKKQNTDLSHKDEETQLCAADAILSNTTSVDNFPFESQEVEENVHDDPIRLFGLIRAKREPINSLDYDIAQ</sequence>
<protein>
    <submittedName>
        <fullName evidence="2">T-cell receptor-associated transmembrane adapter 1</fullName>
    </submittedName>
</protein>
<reference evidence="2" key="1">
    <citation type="submission" date="2025-08" db="UniProtKB">
        <authorList>
            <consortium name="Ensembl"/>
        </authorList>
    </citation>
    <scope>IDENTIFICATION</scope>
</reference>
<dbReference type="Ensembl" id="ENSLCNT00005026492.1">
    <property type="protein sequence ID" value="ENSLCNP00005023718.1"/>
    <property type="gene ID" value="ENSLCNG00005015418.1"/>
</dbReference>
<keyword evidence="1" id="KW-0812">Transmembrane</keyword>
<dbReference type="RefSeq" id="XP_030185269.1">
    <property type="nucleotide sequence ID" value="XM_030329409.1"/>
</dbReference>
<dbReference type="GO" id="GO:0042101">
    <property type="term" value="C:T cell receptor complex"/>
    <property type="evidence" value="ECO:0007669"/>
    <property type="project" value="TreeGrafter"/>
</dbReference>
<dbReference type="AlphaFoldDB" id="A0A667H975"/>
<gene>
    <name evidence="2" type="primary">LOC115523398</name>
</gene>
<dbReference type="Pfam" id="PF15330">
    <property type="entry name" value="SIT"/>
    <property type="match status" value="1"/>
</dbReference>
<reference evidence="2" key="2">
    <citation type="submission" date="2025-09" db="UniProtKB">
        <authorList>
            <consortium name="Ensembl"/>
        </authorList>
    </citation>
    <scope>IDENTIFICATION</scope>
</reference>
<evidence type="ECO:0000313" key="2">
    <source>
        <dbReference type="Ensembl" id="ENSLCNP00005023718.1"/>
    </source>
</evidence>
<accession>A0A667H975</accession>
<dbReference type="GeneID" id="115523398"/>
<dbReference type="PANTHER" id="PTHR15951">
    <property type="entry name" value="T-CELL RECEPTOR-ASSOCIATED TRANSMEMBRANE ADAPTER 1"/>
    <property type="match status" value="1"/>
</dbReference>
<dbReference type="GO" id="GO:0001920">
    <property type="term" value="P:negative regulation of receptor recycling"/>
    <property type="evidence" value="ECO:0007669"/>
    <property type="project" value="TreeGrafter"/>
</dbReference>
<dbReference type="PANTHER" id="PTHR15951:SF2">
    <property type="entry name" value="T-CELL RECEPTOR-ASSOCIATED TRANSMEMBRANE ADAPTER 1"/>
    <property type="match status" value="1"/>
</dbReference>
<proteinExistence type="predicted"/>
<keyword evidence="3" id="KW-1185">Reference proteome</keyword>
<organism evidence="2 3">
    <name type="scientific">Lynx canadensis</name>
    <name type="common">Canada lynx</name>
    <name type="synonym">Felis canadensis</name>
    <dbReference type="NCBI Taxonomy" id="61383"/>
    <lineage>
        <taxon>Eukaryota</taxon>
        <taxon>Metazoa</taxon>
        <taxon>Chordata</taxon>
        <taxon>Craniata</taxon>
        <taxon>Vertebrata</taxon>
        <taxon>Euteleostomi</taxon>
        <taxon>Mammalia</taxon>
        <taxon>Eutheria</taxon>
        <taxon>Laurasiatheria</taxon>
        <taxon>Carnivora</taxon>
        <taxon>Feliformia</taxon>
        <taxon>Felidae</taxon>
        <taxon>Felinae</taxon>
        <taxon>Lynx</taxon>
    </lineage>
</organism>
<keyword evidence="1" id="KW-1133">Transmembrane helix</keyword>
<feature type="transmembrane region" description="Helical" evidence="1">
    <location>
        <begin position="12"/>
        <end position="34"/>
    </location>
</feature>
<dbReference type="Proteomes" id="UP000472241">
    <property type="component" value="Unplaced"/>
</dbReference>